<evidence type="ECO:0000313" key="1">
    <source>
        <dbReference type="EMBL" id="EYF00364.1"/>
    </source>
</evidence>
<proteinExistence type="predicted"/>
<dbReference type="EMBL" id="ASRX01000114">
    <property type="protein sequence ID" value="EYF00364.1"/>
    <property type="molecule type" value="Genomic_DNA"/>
</dbReference>
<evidence type="ECO:0000313" key="2">
    <source>
        <dbReference type="Proteomes" id="UP000019678"/>
    </source>
</evidence>
<dbReference type="eggNOG" id="COG0791">
    <property type="taxonomic scope" value="Bacteria"/>
</dbReference>
<organism evidence="1 2">
    <name type="scientific">Chondromyces apiculatus DSM 436</name>
    <dbReference type="NCBI Taxonomy" id="1192034"/>
    <lineage>
        <taxon>Bacteria</taxon>
        <taxon>Pseudomonadati</taxon>
        <taxon>Myxococcota</taxon>
        <taxon>Polyangia</taxon>
        <taxon>Polyangiales</taxon>
        <taxon>Polyangiaceae</taxon>
        <taxon>Chondromyces</taxon>
    </lineage>
</organism>
<protein>
    <submittedName>
        <fullName evidence="1">Uncharacterized protein</fullName>
    </submittedName>
</protein>
<dbReference type="STRING" id="1192034.CAP_0892"/>
<dbReference type="AlphaFoldDB" id="A0A017STR7"/>
<gene>
    <name evidence="1" type="ORF">CAP_0892</name>
</gene>
<comment type="caution">
    <text evidence="1">The sequence shown here is derived from an EMBL/GenBank/DDBJ whole genome shotgun (WGS) entry which is preliminary data.</text>
</comment>
<reference evidence="1 2" key="1">
    <citation type="submission" date="2013-05" db="EMBL/GenBank/DDBJ databases">
        <title>Genome assembly of Chondromyces apiculatus DSM 436.</title>
        <authorList>
            <person name="Sharma G."/>
            <person name="Khatri I."/>
            <person name="Kaur C."/>
            <person name="Mayilraj S."/>
            <person name="Subramanian S."/>
        </authorList>
    </citation>
    <scope>NUCLEOTIDE SEQUENCE [LARGE SCALE GENOMIC DNA]</scope>
    <source>
        <strain evidence="1 2">DSM 436</strain>
    </source>
</reference>
<name>A0A017STR7_9BACT</name>
<dbReference type="Proteomes" id="UP000019678">
    <property type="component" value="Unassembled WGS sequence"/>
</dbReference>
<sequence length="640" mass="68613">MVSSATASATASPTAAVIAAGAAAAGAARAGALRTSTPPGSGDALAGPEVPAGEGCAARGDVALFVSPATPRAGVPLRIVAVSSRPLPATPGALVVRTPQGGSVPLALTQGGGPPWWSSAEIASPAAGSYRAALGQGAEVLACKDISVAEAADAPSWRAPPGSAAWRSAGTWTAADEDLYAAWIERLFDAPLAEQPSWRALHEVLRDQRRNFLHNHLGQGEDDPPPRGLSLDPDCADLPYFLRAYFAFKLGLPFGFSACTRGGPSVSPGCGRFRSSDERPTSKARSAVQAFNHFLRVTVADTVHSGSGRVPSTSDEGDYYPVALTAESLRPGTIFADPYGHVLMVAKRLPQTADAGGVLLAVDGQPDGTVARRRYWRGNFLFALDPSLGGPGFKRFRPLVRERGRLRRLTNDEIAQHPAYGDYSRDQHLRGVEGFYDKVDAVLSPDPLDPQRALLETVQALEEQVRGRVLSVRNGQEYLAKGNASVDMPKGAEIFETVGPWEDFSTPSRDLRLLIAIDVVRGLPARVERLPARYAMPPGRSPSQVRAELEGALGRELQARQITYPRTDGSEHTLTLADVVARAEALEMAYNPNDCAEVRWGAPEGSDEARTCTRRAPWSQRIKMQRYRGWFRDRLRPPRG</sequence>
<accession>A0A017STR7</accession>
<keyword evidence="2" id="KW-1185">Reference proteome</keyword>